<proteinExistence type="predicted"/>
<gene>
    <name evidence="2" type="ORF">GCM10012287_03230</name>
</gene>
<name>A0ABQ2LT52_9ACTN</name>
<dbReference type="Proteomes" id="UP000631535">
    <property type="component" value="Unassembled WGS sequence"/>
</dbReference>
<organism evidence="2 3">
    <name type="scientific">Streptomyces daqingensis</name>
    <dbReference type="NCBI Taxonomy" id="1472640"/>
    <lineage>
        <taxon>Bacteria</taxon>
        <taxon>Bacillati</taxon>
        <taxon>Actinomycetota</taxon>
        <taxon>Actinomycetes</taxon>
        <taxon>Kitasatosporales</taxon>
        <taxon>Streptomycetaceae</taxon>
        <taxon>Streptomyces</taxon>
    </lineage>
</organism>
<sequence>MQGWYASWKPADVKEAHGTARHGTATARGAGSHGMRVGATPPSTRRAAPVVADACSEAA</sequence>
<keyword evidence="3" id="KW-1185">Reference proteome</keyword>
<dbReference type="EMBL" id="BMMP01000001">
    <property type="protein sequence ID" value="GGO42402.1"/>
    <property type="molecule type" value="Genomic_DNA"/>
</dbReference>
<protein>
    <submittedName>
        <fullName evidence="2">Uncharacterized protein</fullName>
    </submittedName>
</protein>
<evidence type="ECO:0000313" key="3">
    <source>
        <dbReference type="Proteomes" id="UP000631535"/>
    </source>
</evidence>
<comment type="caution">
    <text evidence="2">The sequence shown here is derived from an EMBL/GenBank/DDBJ whole genome shotgun (WGS) entry which is preliminary data.</text>
</comment>
<feature type="region of interest" description="Disordered" evidence="1">
    <location>
        <begin position="1"/>
        <end position="49"/>
    </location>
</feature>
<feature type="compositionally biased region" description="Low complexity" evidence="1">
    <location>
        <begin position="21"/>
        <end position="34"/>
    </location>
</feature>
<accession>A0ABQ2LT52</accession>
<evidence type="ECO:0000313" key="2">
    <source>
        <dbReference type="EMBL" id="GGO42402.1"/>
    </source>
</evidence>
<evidence type="ECO:0000256" key="1">
    <source>
        <dbReference type="SAM" id="MobiDB-lite"/>
    </source>
</evidence>
<reference evidence="3" key="1">
    <citation type="journal article" date="2019" name="Int. J. Syst. Evol. Microbiol.">
        <title>The Global Catalogue of Microorganisms (GCM) 10K type strain sequencing project: providing services to taxonomists for standard genome sequencing and annotation.</title>
        <authorList>
            <consortium name="The Broad Institute Genomics Platform"/>
            <consortium name="The Broad Institute Genome Sequencing Center for Infectious Disease"/>
            <person name="Wu L."/>
            <person name="Ma J."/>
        </authorList>
    </citation>
    <scope>NUCLEOTIDE SEQUENCE [LARGE SCALE GENOMIC DNA]</scope>
    <source>
        <strain evidence="3">CGMCC 4.7178</strain>
    </source>
</reference>